<proteinExistence type="predicted"/>
<organism evidence="2 3">
    <name type="scientific">Sebaldella termitidis (strain ATCC 33386 / NCTC 11300)</name>
    <dbReference type="NCBI Taxonomy" id="526218"/>
    <lineage>
        <taxon>Bacteria</taxon>
        <taxon>Fusobacteriati</taxon>
        <taxon>Fusobacteriota</taxon>
        <taxon>Fusobacteriia</taxon>
        <taxon>Fusobacteriales</taxon>
        <taxon>Leptotrichiaceae</taxon>
        <taxon>Sebaldella</taxon>
    </lineage>
</organism>
<evidence type="ECO:0000313" key="3">
    <source>
        <dbReference type="Proteomes" id="UP000000845"/>
    </source>
</evidence>
<dbReference type="Proteomes" id="UP000000845">
    <property type="component" value="Plasmid pSTERM01"/>
</dbReference>
<sequence length="88" mass="10405">MNYEVYYQKKAEKWILANKKSAERFLSAFEEISKDIKGSFQIYDIVKLKGNSDFFRLRIGKYRAIFTIQNDELIILVINIDSRGGIYK</sequence>
<geneLocation type="plasmid" evidence="2 3">
    <name>pSTERM01</name>
</geneLocation>
<gene>
    <name evidence="2" type="ORF">Sterm_4161</name>
</gene>
<protein>
    <submittedName>
        <fullName evidence="2">Plasmid stabilization system</fullName>
    </submittedName>
</protein>
<dbReference type="InterPro" id="IPR052747">
    <property type="entry name" value="TA_system_RelE_toxin"/>
</dbReference>
<dbReference type="SUPFAM" id="SSF143011">
    <property type="entry name" value="RelE-like"/>
    <property type="match status" value="1"/>
</dbReference>
<accession>D1AS06</accession>
<dbReference type="Gene3D" id="3.30.2310.20">
    <property type="entry name" value="RelE-like"/>
    <property type="match status" value="1"/>
</dbReference>
<dbReference type="PANTHER" id="PTHR38813:SF1">
    <property type="entry name" value="TOXIN RELE1-RELATED"/>
    <property type="match status" value="1"/>
</dbReference>
<evidence type="ECO:0000256" key="1">
    <source>
        <dbReference type="ARBA" id="ARBA00022649"/>
    </source>
</evidence>
<dbReference type="Pfam" id="PF05016">
    <property type="entry name" value="ParE_toxin"/>
    <property type="match status" value="1"/>
</dbReference>
<dbReference type="HOGENOM" id="CLU_155761_6_0_0"/>
<dbReference type="AlphaFoldDB" id="D1AS06"/>
<keyword evidence="1" id="KW-1277">Toxin-antitoxin system</keyword>
<dbReference type="InterPro" id="IPR035093">
    <property type="entry name" value="RelE/ParE_toxin_dom_sf"/>
</dbReference>
<dbReference type="PANTHER" id="PTHR38813">
    <property type="match status" value="1"/>
</dbReference>
<dbReference type="EMBL" id="CP001740">
    <property type="protein sequence ID" value="ACZ10993.1"/>
    <property type="molecule type" value="Genomic_DNA"/>
</dbReference>
<evidence type="ECO:0000313" key="2">
    <source>
        <dbReference type="EMBL" id="ACZ10993.1"/>
    </source>
</evidence>
<dbReference type="KEGG" id="str:Sterm_4161"/>
<reference evidence="2 3" key="1">
    <citation type="journal article" date="2010" name="Stand. Genomic Sci.">
        <title>Complete genome sequence of Sebaldella termitidis type strain (NCTC 11300).</title>
        <authorList>
            <person name="Harmon-Smith M."/>
            <person name="Celia L."/>
            <person name="Chertkov O."/>
            <person name="Lapidus A."/>
            <person name="Copeland A."/>
            <person name="Glavina Del Rio T."/>
            <person name="Nolan M."/>
            <person name="Lucas S."/>
            <person name="Tice H."/>
            <person name="Cheng J.F."/>
            <person name="Han C."/>
            <person name="Detter J.C."/>
            <person name="Bruce D."/>
            <person name="Goodwin L."/>
            <person name="Pitluck S."/>
            <person name="Pati A."/>
            <person name="Liolios K."/>
            <person name="Ivanova N."/>
            <person name="Mavromatis K."/>
            <person name="Mikhailova N."/>
            <person name="Chen A."/>
            <person name="Palaniappan K."/>
            <person name="Land M."/>
            <person name="Hauser L."/>
            <person name="Chang Y.J."/>
            <person name="Jeffries C.D."/>
            <person name="Brettin T."/>
            <person name="Goker M."/>
            <person name="Beck B."/>
            <person name="Bristow J."/>
            <person name="Eisen J.A."/>
            <person name="Markowitz V."/>
            <person name="Hugenholtz P."/>
            <person name="Kyrpides N.C."/>
            <person name="Klenk H.P."/>
            <person name="Chen F."/>
        </authorList>
    </citation>
    <scope>NUCLEOTIDE SEQUENCE [LARGE SCALE GENOMIC DNA]</scope>
    <source>
        <strain evidence="3">ATCC 33386 / NCTC 11300</strain>
        <plasmid evidence="3">Plasmid pSTERM01</plasmid>
    </source>
</reference>
<dbReference type="RefSeq" id="WP_012863568.1">
    <property type="nucleotide sequence ID" value="NC_013518.1"/>
</dbReference>
<dbReference type="InterPro" id="IPR007712">
    <property type="entry name" value="RelE/ParE_toxin"/>
</dbReference>
<keyword evidence="2" id="KW-0614">Plasmid</keyword>
<keyword evidence="3" id="KW-1185">Reference proteome</keyword>
<name>D1AS06_SEBTE</name>